<dbReference type="GO" id="GO:0009103">
    <property type="term" value="P:lipopolysaccharide biosynthetic process"/>
    <property type="evidence" value="ECO:0007669"/>
    <property type="project" value="TreeGrafter"/>
</dbReference>
<proteinExistence type="predicted"/>
<dbReference type="SUPFAM" id="SSF53756">
    <property type="entry name" value="UDP-Glycosyltransferase/glycogen phosphorylase"/>
    <property type="match status" value="2"/>
</dbReference>
<sequence length="746" mass="87863">MKEKRILWLLNHDTLSKFELPLIRDLGFEIFTPKVVLKEILQASGSITYEYDCTLTLPDEELQILNNYDFTSEYEMPLQISNIINKYFSTAITYTDTSFSILRKLIHNFKGNIFFRAFGVGASRFKNYSELIDCYFTNSDKYKLQQIRGRFWFSQCYPNLADVEENIYKENAVYMPLGLPKEFYEVENKWTGEWNKLLFFCTRINYVPEAKKIYDQFIEDFRGFDYLIAGNQPVPVEDERVTGFLERDELNELYTKSKVMYYHSTDTRHLHYHPLEAMIAGMPVVYMEGSLLSFLGGERQTGRCKDVKEAKRKVQRILQNDTELIEGIISDQKVILDKFSYTYNKILWEQNFLPIIKDSNFSIEEHREVAVFMPHELEKGHIVNYLDLAKSLNVGLKMINENYNMVLNIYKNEFTFSDDYLEIPNDNISIREYDFKVVSASNTSNSLDLMFKDKSLWFSKYIMPVDYAKNFVDADMWLFLYGQLEHPIAPIKPYGLYIENIGERFYRAISPIEISNLKNASFIFTHSQQVKKELVKHIGIREDKIYLIPFVASEKKNNTYLELDSDFVLVEMDLKKPDLVTKYFNDICDYFRLVNNGHKIKIYLNNISANQSNYKLVDDLNEFVQSSELLKNNIYLYVNLDKGTYEALYARASMVIFPYNIENISFKVSLAANYSKKIYLHDFLFYRDIEKELSSTLFNYTKFNLNKNVIAEVLIKNDKNEKIVSTLNIEMPISDDIVANIWRELL</sequence>
<accession>A0A9X2BUM0</accession>
<reference evidence="2" key="1">
    <citation type="submission" date="2022-04" db="EMBL/GenBank/DDBJ databases">
        <authorList>
            <person name="Seo M.-J."/>
        </authorList>
    </citation>
    <scope>NUCLEOTIDE SEQUENCE</scope>
    <source>
        <strain evidence="2">MBLB2552</strain>
    </source>
</reference>
<keyword evidence="1" id="KW-0808">Transferase</keyword>
<dbReference type="Proteomes" id="UP001139534">
    <property type="component" value="Unassembled WGS sequence"/>
</dbReference>
<evidence type="ECO:0000313" key="3">
    <source>
        <dbReference type="Proteomes" id="UP001139534"/>
    </source>
</evidence>
<keyword evidence="3" id="KW-1185">Reference proteome</keyword>
<dbReference type="Gene3D" id="3.40.50.2000">
    <property type="entry name" value="Glycogen Phosphorylase B"/>
    <property type="match status" value="1"/>
</dbReference>
<dbReference type="AlphaFoldDB" id="A0A9X2BUM0"/>
<evidence type="ECO:0008006" key="4">
    <source>
        <dbReference type="Google" id="ProtNLM"/>
    </source>
</evidence>
<dbReference type="GO" id="GO:0016757">
    <property type="term" value="F:glycosyltransferase activity"/>
    <property type="evidence" value="ECO:0007669"/>
    <property type="project" value="TreeGrafter"/>
</dbReference>
<evidence type="ECO:0000256" key="1">
    <source>
        <dbReference type="ARBA" id="ARBA00022679"/>
    </source>
</evidence>
<dbReference type="RefSeq" id="WP_248553257.1">
    <property type="nucleotide sequence ID" value="NZ_JALPRK010000021.1"/>
</dbReference>
<protein>
    <recommendedName>
        <fullName evidence="4">Glycosytransferase</fullName>
    </recommendedName>
</protein>
<name>A0A9X2BUM0_9BACL</name>
<evidence type="ECO:0000313" key="2">
    <source>
        <dbReference type="EMBL" id="MCK8489216.1"/>
    </source>
</evidence>
<dbReference type="PANTHER" id="PTHR46401:SF2">
    <property type="entry name" value="GLYCOSYLTRANSFERASE WBBK-RELATED"/>
    <property type="match status" value="1"/>
</dbReference>
<organism evidence="2 3">
    <name type="scientific">Paenibacillus mellifer</name>
    <dbReference type="NCBI Taxonomy" id="2937794"/>
    <lineage>
        <taxon>Bacteria</taxon>
        <taxon>Bacillati</taxon>
        <taxon>Bacillota</taxon>
        <taxon>Bacilli</taxon>
        <taxon>Bacillales</taxon>
        <taxon>Paenibacillaceae</taxon>
        <taxon>Paenibacillus</taxon>
    </lineage>
</organism>
<comment type="caution">
    <text evidence="2">The sequence shown here is derived from an EMBL/GenBank/DDBJ whole genome shotgun (WGS) entry which is preliminary data.</text>
</comment>
<dbReference type="PANTHER" id="PTHR46401">
    <property type="entry name" value="GLYCOSYLTRANSFERASE WBBK-RELATED"/>
    <property type="match status" value="1"/>
</dbReference>
<gene>
    <name evidence="2" type="ORF">M0651_18750</name>
</gene>
<dbReference type="EMBL" id="JALPRK010000021">
    <property type="protein sequence ID" value="MCK8489216.1"/>
    <property type="molecule type" value="Genomic_DNA"/>
</dbReference>